<protein>
    <submittedName>
        <fullName evidence="1">Uncharacterized protein</fullName>
    </submittedName>
</protein>
<proteinExistence type="predicted"/>
<evidence type="ECO:0000313" key="1">
    <source>
        <dbReference type="EMBL" id="KAJ9125663.1"/>
    </source>
</evidence>
<organism evidence="1 2">
    <name type="scientific">Naganishia vaughanmartiniae</name>
    <dbReference type="NCBI Taxonomy" id="1424756"/>
    <lineage>
        <taxon>Eukaryota</taxon>
        <taxon>Fungi</taxon>
        <taxon>Dikarya</taxon>
        <taxon>Basidiomycota</taxon>
        <taxon>Agaricomycotina</taxon>
        <taxon>Tremellomycetes</taxon>
        <taxon>Filobasidiales</taxon>
        <taxon>Filobasidiaceae</taxon>
        <taxon>Naganishia</taxon>
    </lineage>
</organism>
<dbReference type="EMBL" id="JASBWU010000001">
    <property type="protein sequence ID" value="KAJ9125663.1"/>
    <property type="molecule type" value="Genomic_DNA"/>
</dbReference>
<name>A0ACC2XNU0_9TREE</name>
<sequence length="148" mass="16208">MKQQINDTTPLSGKTKERVPKRRTPARSPSETSEPPHRTSSASHDQSIPYFIPLSDPISPKYGAPSQQVTVPQRGQFAQGELLEAPEGSFYGYYLNQDGMPIAPLDGGSMTPPVPQLAAQHINQQIPRSWNAGSTYADIGKHMPIQEV</sequence>
<accession>A0ACC2XNU0</accession>
<evidence type="ECO:0000313" key="2">
    <source>
        <dbReference type="Proteomes" id="UP001243375"/>
    </source>
</evidence>
<reference evidence="1" key="1">
    <citation type="submission" date="2023-04" db="EMBL/GenBank/DDBJ databases">
        <title>Draft Genome sequencing of Naganishia species isolated from polar environments using Oxford Nanopore Technology.</title>
        <authorList>
            <person name="Leo P."/>
            <person name="Venkateswaran K."/>
        </authorList>
    </citation>
    <scope>NUCLEOTIDE SEQUENCE</scope>
    <source>
        <strain evidence="1">MNA-CCFEE 5425</strain>
    </source>
</reference>
<keyword evidence="2" id="KW-1185">Reference proteome</keyword>
<dbReference type="Proteomes" id="UP001243375">
    <property type="component" value="Unassembled WGS sequence"/>
</dbReference>
<gene>
    <name evidence="1" type="ORF">QFC22_000625</name>
</gene>
<comment type="caution">
    <text evidence="1">The sequence shown here is derived from an EMBL/GenBank/DDBJ whole genome shotgun (WGS) entry which is preliminary data.</text>
</comment>